<keyword evidence="1" id="KW-0238">DNA-binding</keyword>
<keyword evidence="2" id="KW-1185">Reference proteome</keyword>
<proteinExistence type="predicted"/>
<comment type="caution">
    <text evidence="1">The sequence shown here is derived from an EMBL/GenBank/DDBJ whole genome shotgun (WGS) entry which is preliminary data.</text>
</comment>
<sequence>MNTPLTIEDMLTRYPGTTKQSWAQQRYRGTGPKFIKVGRRVYYRLEDVEAWEEDQSRVCTKAVVA</sequence>
<reference evidence="1 2" key="1">
    <citation type="submission" date="2024-02" db="EMBL/GenBank/DDBJ databases">
        <title>Whole genome sequencing and characterization of Corynebacterium isolated from the ocular surface of dry eye disease sufferers.</title>
        <authorList>
            <person name="Naqvi M."/>
        </authorList>
    </citation>
    <scope>NUCLEOTIDE SEQUENCE [LARGE SCALE GENOMIC DNA]</scope>
    <source>
        <strain evidence="1 2">PCRF</strain>
    </source>
</reference>
<evidence type="ECO:0000313" key="1">
    <source>
        <dbReference type="EMBL" id="MEJ4100892.1"/>
    </source>
</evidence>
<gene>
    <name evidence="1" type="ORF">V5S96_11070</name>
</gene>
<dbReference type="GO" id="GO:0003677">
    <property type="term" value="F:DNA binding"/>
    <property type="evidence" value="ECO:0007669"/>
    <property type="project" value="UniProtKB-KW"/>
</dbReference>
<accession>A0ABU8P0U2</accession>
<evidence type="ECO:0000313" key="2">
    <source>
        <dbReference type="Proteomes" id="UP001359781"/>
    </source>
</evidence>
<dbReference type="Proteomes" id="UP001359781">
    <property type="component" value="Unassembled WGS sequence"/>
</dbReference>
<dbReference type="EMBL" id="JBAHVJ010000013">
    <property type="protein sequence ID" value="MEJ4100892.1"/>
    <property type="molecule type" value="Genomic_DNA"/>
</dbReference>
<dbReference type="RefSeq" id="WP_337891025.1">
    <property type="nucleotide sequence ID" value="NZ_JBAHVI010000012.1"/>
</dbReference>
<name>A0ABU8P0U2_9CORY</name>
<organism evidence="1 2">
    <name type="scientific">Corynebacterium mastitidis</name>
    <dbReference type="NCBI Taxonomy" id="161890"/>
    <lineage>
        <taxon>Bacteria</taxon>
        <taxon>Bacillati</taxon>
        <taxon>Actinomycetota</taxon>
        <taxon>Actinomycetes</taxon>
        <taxon>Mycobacteriales</taxon>
        <taxon>Corynebacteriaceae</taxon>
        <taxon>Corynebacterium</taxon>
    </lineage>
</organism>
<protein>
    <submittedName>
        <fullName evidence="1">DNA-binding protein</fullName>
    </submittedName>
</protein>